<evidence type="ECO:0000256" key="3">
    <source>
        <dbReference type="ARBA" id="ARBA00022833"/>
    </source>
</evidence>
<dbReference type="GO" id="GO:0016846">
    <property type="term" value="F:carbon-sulfur lyase activity"/>
    <property type="evidence" value="ECO:0007669"/>
    <property type="project" value="InterPro"/>
</dbReference>
<evidence type="ECO:0000259" key="5">
    <source>
        <dbReference type="PROSITE" id="PS51891"/>
    </source>
</evidence>
<keyword evidence="4" id="KW-0456">Lyase</keyword>
<evidence type="ECO:0000256" key="4">
    <source>
        <dbReference type="ARBA" id="ARBA00023239"/>
    </source>
</evidence>
<sequence>MMEGSKELTVACMCGAAKHIFQVPKSSLPLSTHLCSCNISRRISGSLLTSYFNITHGSNSPKPALNNLTPYKSSDILTRHFCATCGTQMYLEYSHDGHFEAATGTLQVDNTDGLIEYKAHIWIEDTPDGGASQFITHIQDSQLKRYLQEPGQNHEVPLNWRTTRSRSSLSRTDKIYAHCQCKGVEFWISPPNEASKTAESHWPDLLVPDETGSSANPNNYPWWLPTLDRYLAGTCACRSCTRASGFDITFWAFIPTANITLDAEGTKPFTRSPYWGTIKTYRSRDDVTRPFCGRCGASLFYDGHMRPSLVDVAVGLLDAPSGARAEEMLAWWPERVSFREYALNKALIKGLEGGIASWGKRNEGEGFVAKGKFPVDF</sequence>
<evidence type="ECO:0000313" key="6">
    <source>
        <dbReference type="EMBL" id="KAF1967280.1"/>
    </source>
</evidence>
<dbReference type="Proteomes" id="UP000800036">
    <property type="component" value="Unassembled WGS sequence"/>
</dbReference>
<proteinExistence type="inferred from homology"/>
<dbReference type="GO" id="GO:0046872">
    <property type="term" value="F:metal ion binding"/>
    <property type="evidence" value="ECO:0007669"/>
    <property type="project" value="UniProtKB-KW"/>
</dbReference>
<dbReference type="InterPro" id="IPR006913">
    <property type="entry name" value="CENP-V/GFA"/>
</dbReference>
<accession>A0A6A5USC3</accession>
<dbReference type="PROSITE" id="PS51891">
    <property type="entry name" value="CENP_V_GFA"/>
    <property type="match status" value="2"/>
</dbReference>
<feature type="domain" description="CENP-V/GFA" evidence="5">
    <location>
        <begin position="210"/>
        <end position="333"/>
    </location>
</feature>
<dbReference type="AlphaFoldDB" id="A0A6A5USC3"/>
<dbReference type="PANTHER" id="PTHR33337:SF30">
    <property type="entry name" value="DUF636 DOMAIN PROTEIN (AFU_ORTHOLOGUE AFUA_1G03180)"/>
    <property type="match status" value="1"/>
</dbReference>
<reference evidence="6" key="1">
    <citation type="journal article" date="2020" name="Stud. Mycol.">
        <title>101 Dothideomycetes genomes: a test case for predicting lifestyles and emergence of pathogens.</title>
        <authorList>
            <person name="Haridas S."/>
            <person name="Albert R."/>
            <person name="Binder M."/>
            <person name="Bloem J."/>
            <person name="Labutti K."/>
            <person name="Salamov A."/>
            <person name="Andreopoulos B."/>
            <person name="Baker S."/>
            <person name="Barry K."/>
            <person name="Bills G."/>
            <person name="Bluhm B."/>
            <person name="Cannon C."/>
            <person name="Castanera R."/>
            <person name="Culley D."/>
            <person name="Daum C."/>
            <person name="Ezra D."/>
            <person name="Gonzalez J."/>
            <person name="Henrissat B."/>
            <person name="Kuo A."/>
            <person name="Liang C."/>
            <person name="Lipzen A."/>
            <person name="Lutzoni F."/>
            <person name="Magnuson J."/>
            <person name="Mondo S."/>
            <person name="Nolan M."/>
            <person name="Ohm R."/>
            <person name="Pangilinan J."/>
            <person name="Park H.-J."/>
            <person name="Ramirez L."/>
            <person name="Alfaro M."/>
            <person name="Sun H."/>
            <person name="Tritt A."/>
            <person name="Yoshinaga Y."/>
            <person name="Zwiers L.-H."/>
            <person name="Turgeon B."/>
            <person name="Goodwin S."/>
            <person name="Spatafora J."/>
            <person name="Crous P."/>
            <person name="Grigoriev I."/>
        </authorList>
    </citation>
    <scope>NUCLEOTIDE SEQUENCE</scope>
    <source>
        <strain evidence="6">CBS 107.79</strain>
    </source>
</reference>
<evidence type="ECO:0000313" key="7">
    <source>
        <dbReference type="Proteomes" id="UP000800036"/>
    </source>
</evidence>
<keyword evidence="3" id="KW-0862">Zinc</keyword>
<dbReference type="Gene3D" id="3.90.1590.10">
    <property type="entry name" value="glutathione-dependent formaldehyde- activating enzyme (gfa)"/>
    <property type="match status" value="2"/>
</dbReference>
<gene>
    <name evidence="6" type="ORF">BU23DRAFT_516579</name>
</gene>
<comment type="similarity">
    <text evidence="1">Belongs to the Gfa family.</text>
</comment>
<keyword evidence="2" id="KW-0479">Metal-binding</keyword>
<keyword evidence="7" id="KW-1185">Reference proteome</keyword>
<dbReference type="PANTHER" id="PTHR33337">
    <property type="entry name" value="GFA DOMAIN-CONTAINING PROTEIN"/>
    <property type="match status" value="1"/>
</dbReference>
<dbReference type="OrthoDB" id="5422068at2759"/>
<dbReference type="InterPro" id="IPR011057">
    <property type="entry name" value="Mss4-like_sf"/>
</dbReference>
<organism evidence="6 7">
    <name type="scientific">Bimuria novae-zelandiae CBS 107.79</name>
    <dbReference type="NCBI Taxonomy" id="1447943"/>
    <lineage>
        <taxon>Eukaryota</taxon>
        <taxon>Fungi</taxon>
        <taxon>Dikarya</taxon>
        <taxon>Ascomycota</taxon>
        <taxon>Pezizomycotina</taxon>
        <taxon>Dothideomycetes</taxon>
        <taxon>Pleosporomycetidae</taxon>
        <taxon>Pleosporales</taxon>
        <taxon>Massarineae</taxon>
        <taxon>Didymosphaeriaceae</taxon>
        <taxon>Bimuria</taxon>
    </lineage>
</organism>
<dbReference type="SUPFAM" id="SSF51316">
    <property type="entry name" value="Mss4-like"/>
    <property type="match status" value="2"/>
</dbReference>
<protein>
    <recommendedName>
        <fullName evidence="5">CENP-V/GFA domain-containing protein</fullName>
    </recommendedName>
</protein>
<evidence type="ECO:0000256" key="1">
    <source>
        <dbReference type="ARBA" id="ARBA00005495"/>
    </source>
</evidence>
<evidence type="ECO:0000256" key="2">
    <source>
        <dbReference type="ARBA" id="ARBA00022723"/>
    </source>
</evidence>
<dbReference type="Pfam" id="PF04828">
    <property type="entry name" value="GFA"/>
    <property type="match status" value="2"/>
</dbReference>
<dbReference type="EMBL" id="ML976734">
    <property type="protein sequence ID" value="KAF1967280.1"/>
    <property type="molecule type" value="Genomic_DNA"/>
</dbReference>
<name>A0A6A5USC3_9PLEO</name>
<feature type="domain" description="CENP-V/GFA" evidence="5">
    <location>
        <begin position="2"/>
        <end position="118"/>
    </location>
</feature>